<organism evidence="1 2">
    <name type="scientific">Adineta ricciae</name>
    <name type="common">Rotifer</name>
    <dbReference type="NCBI Taxonomy" id="249248"/>
    <lineage>
        <taxon>Eukaryota</taxon>
        <taxon>Metazoa</taxon>
        <taxon>Spiralia</taxon>
        <taxon>Gnathifera</taxon>
        <taxon>Rotifera</taxon>
        <taxon>Eurotatoria</taxon>
        <taxon>Bdelloidea</taxon>
        <taxon>Adinetida</taxon>
        <taxon>Adinetidae</taxon>
        <taxon>Adineta</taxon>
    </lineage>
</organism>
<gene>
    <name evidence="1" type="ORF">EDS130_LOCUS16563</name>
</gene>
<reference evidence="1" key="1">
    <citation type="submission" date="2021-02" db="EMBL/GenBank/DDBJ databases">
        <authorList>
            <person name="Nowell W R."/>
        </authorList>
    </citation>
    <scope>NUCLEOTIDE SEQUENCE</scope>
</reference>
<dbReference type="OrthoDB" id="73919at2759"/>
<protein>
    <submittedName>
        <fullName evidence="1">Uncharacterized protein</fullName>
    </submittedName>
</protein>
<name>A0A814JA75_ADIRI</name>
<dbReference type="EMBL" id="CAJNOJ010000072">
    <property type="protein sequence ID" value="CAF1034010.1"/>
    <property type="molecule type" value="Genomic_DNA"/>
</dbReference>
<proteinExistence type="predicted"/>
<dbReference type="AlphaFoldDB" id="A0A814JA75"/>
<dbReference type="Proteomes" id="UP000663852">
    <property type="component" value="Unassembled WGS sequence"/>
</dbReference>
<evidence type="ECO:0000313" key="2">
    <source>
        <dbReference type="Proteomes" id="UP000663852"/>
    </source>
</evidence>
<evidence type="ECO:0000313" key="1">
    <source>
        <dbReference type="EMBL" id="CAF1034010.1"/>
    </source>
</evidence>
<accession>A0A814JA75</accession>
<comment type="caution">
    <text evidence="1">The sequence shown here is derived from an EMBL/GenBank/DDBJ whole genome shotgun (WGS) entry which is preliminary data.</text>
</comment>
<sequence length="276" mass="31599">MNNSNFYILGIYTLSLKPSTTCWSNDFAYSKSSIEHHLEKKDDFVVPGPDRPKPMYYTNWRQKPRIPPRRGKHYNMSTGEHIGPPMTISVYPPTRVSKRLGKIFGNDHSIKEICQTSIDINTYLPICLRPVLYSTLTDRIKHRICSANSVVHLVRRSQVQNQAVIRPNDKIQLIDDLSTNRNYNFVLLGDGRLICSQVPHGKYQYACQLLSKHVILAGCSHDVRFAGEMRKSDNSEMLLINNSSGTYQPDDRMLPNAVAYFQRLFPHVLVQGTSRC</sequence>